<dbReference type="AlphaFoldDB" id="A0A6A6XTF8"/>
<dbReference type="Pfam" id="PF00026">
    <property type="entry name" value="Asp"/>
    <property type="match status" value="1"/>
</dbReference>
<feature type="transmembrane region" description="Helical" evidence="1">
    <location>
        <begin position="411"/>
        <end position="436"/>
    </location>
</feature>
<proteinExistence type="predicted"/>
<organism evidence="3 4">
    <name type="scientific">Melanomma pulvis-pyrius CBS 109.77</name>
    <dbReference type="NCBI Taxonomy" id="1314802"/>
    <lineage>
        <taxon>Eukaryota</taxon>
        <taxon>Fungi</taxon>
        <taxon>Dikarya</taxon>
        <taxon>Ascomycota</taxon>
        <taxon>Pezizomycotina</taxon>
        <taxon>Dothideomycetes</taxon>
        <taxon>Pleosporomycetidae</taxon>
        <taxon>Pleosporales</taxon>
        <taxon>Melanommataceae</taxon>
        <taxon>Melanomma</taxon>
    </lineage>
</organism>
<dbReference type="Proteomes" id="UP000799757">
    <property type="component" value="Unassembled WGS sequence"/>
</dbReference>
<dbReference type="OrthoDB" id="4074350at2759"/>
<keyword evidence="1" id="KW-0812">Transmembrane</keyword>
<reference evidence="3" key="1">
    <citation type="journal article" date="2020" name="Stud. Mycol.">
        <title>101 Dothideomycetes genomes: a test case for predicting lifestyles and emergence of pathogens.</title>
        <authorList>
            <person name="Haridas S."/>
            <person name="Albert R."/>
            <person name="Binder M."/>
            <person name="Bloem J."/>
            <person name="Labutti K."/>
            <person name="Salamov A."/>
            <person name="Andreopoulos B."/>
            <person name="Baker S."/>
            <person name="Barry K."/>
            <person name="Bills G."/>
            <person name="Bluhm B."/>
            <person name="Cannon C."/>
            <person name="Castanera R."/>
            <person name="Culley D."/>
            <person name="Daum C."/>
            <person name="Ezra D."/>
            <person name="Gonzalez J."/>
            <person name="Henrissat B."/>
            <person name="Kuo A."/>
            <person name="Liang C."/>
            <person name="Lipzen A."/>
            <person name="Lutzoni F."/>
            <person name="Magnuson J."/>
            <person name="Mondo S."/>
            <person name="Nolan M."/>
            <person name="Ohm R."/>
            <person name="Pangilinan J."/>
            <person name="Park H.-J."/>
            <person name="Ramirez L."/>
            <person name="Alfaro M."/>
            <person name="Sun H."/>
            <person name="Tritt A."/>
            <person name="Yoshinaga Y."/>
            <person name="Zwiers L.-H."/>
            <person name="Turgeon B."/>
            <person name="Goodwin S."/>
            <person name="Spatafora J."/>
            <person name="Crous P."/>
            <person name="Grigoriev I."/>
        </authorList>
    </citation>
    <scope>NUCLEOTIDE SEQUENCE</scope>
    <source>
        <strain evidence="3">CBS 109.77</strain>
    </source>
</reference>
<keyword evidence="3" id="KW-0645">Protease</keyword>
<evidence type="ECO:0000259" key="2">
    <source>
        <dbReference type="PROSITE" id="PS51767"/>
    </source>
</evidence>
<feature type="non-terminal residue" evidence="3">
    <location>
        <position position="1"/>
    </location>
</feature>
<dbReference type="SUPFAM" id="SSF50630">
    <property type="entry name" value="Acid proteases"/>
    <property type="match status" value="1"/>
</dbReference>
<evidence type="ECO:0000313" key="3">
    <source>
        <dbReference type="EMBL" id="KAF2799538.1"/>
    </source>
</evidence>
<name>A0A6A6XTF8_9PLEO</name>
<sequence>PISFSPSQEWDGNDGHWSSFIMRVGKPEQNFRVFPASAMGETLVPIIDGCGPKDPPNCGDLRGVYPFQDKVSGGLQVNVSTTWSEIGIYYLDVRPEVNFTGKGLYGLENLGLMVQNSGGPTLEKQVVAGVKTKTIYTGLFGLSPKASNFSEFNNPQPSYMTTLKNSKTIPSLSFGYTAGAYYKSPKVLGSLTLGGYDSSRYESNNVTFPFDTNDDRPISLNIQNIIAKDTLIGVQSLMSDVTYTRIDFTVPHLWLPKSVCDRFATAFGLTYDDATDLYLVNDTIHYKLLHKNPSVTIGLGSSYNPTQRVNVVLPYSAFDLQARYPIYNNETNYFPIRRAYNESQYTLGRTFLQEAYVTVDYERSNFSVYQALFPPTNVKQQLVSIASTDVAAVGGLSPTQTPHGGHLSHRAMAGIAIGSIAVLLVCVFVALTFLCCRRK</sequence>
<dbReference type="InterPro" id="IPR022357">
    <property type="entry name" value="MIP_CS"/>
</dbReference>
<gene>
    <name evidence="3" type="ORF">K505DRAFT_224869</name>
</gene>
<dbReference type="PROSITE" id="PS00221">
    <property type="entry name" value="MIP"/>
    <property type="match status" value="1"/>
</dbReference>
<evidence type="ECO:0000313" key="4">
    <source>
        <dbReference type="Proteomes" id="UP000799757"/>
    </source>
</evidence>
<evidence type="ECO:0000256" key="1">
    <source>
        <dbReference type="SAM" id="Phobius"/>
    </source>
</evidence>
<dbReference type="EMBL" id="MU001762">
    <property type="protein sequence ID" value="KAF2799538.1"/>
    <property type="molecule type" value="Genomic_DNA"/>
</dbReference>
<feature type="non-terminal residue" evidence="3">
    <location>
        <position position="439"/>
    </location>
</feature>
<dbReference type="PROSITE" id="PS51767">
    <property type="entry name" value="PEPTIDASE_A1"/>
    <property type="match status" value="1"/>
</dbReference>
<feature type="domain" description="Peptidase A1" evidence="2">
    <location>
        <begin position="18"/>
        <end position="369"/>
    </location>
</feature>
<dbReference type="InterPro" id="IPR021109">
    <property type="entry name" value="Peptidase_aspartic_dom_sf"/>
</dbReference>
<accession>A0A6A6XTF8</accession>
<dbReference type="Gene3D" id="2.40.70.10">
    <property type="entry name" value="Acid Proteases"/>
    <property type="match status" value="2"/>
</dbReference>
<protein>
    <submittedName>
        <fullName evidence="3">Acid protease</fullName>
    </submittedName>
</protein>
<dbReference type="GO" id="GO:0008233">
    <property type="term" value="F:peptidase activity"/>
    <property type="evidence" value="ECO:0007669"/>
    <property type="project" value="UniProtKB-KW"/>
</dbReference>
<dbReference type="GO" id="GO:0006508">
    <property type="term" value="P:proteolysis"/>
    <property type="evidence" value="ECO:0007669"/>
    <property type="project" value="UniProtKB-KW"/>
</dbReference>
<keyword evidence="1" id="KW-1133">Transmembrane helix</keyword>
<keyword evidence="3" id="KW-0378">Hydrolase</keyword>
<keyword evidence="4" id="KW-1185">Reference proteome</keyword>
<dbReference type="InterPro" id="IPR033121">
    <property type="entry name" value="PEPTIDASE_A1"/>
</dbReference>
<keyword evidence="1" id="KW-0472">Membrane</keyword>